<feature type="transmembrane region" description="Helical" evidence="24">
    <location>
        <begin position="111"/>
        <end position="137"/>
    </location>
</feature>
<evidence type="ECO:0000256" key="2">
    <source>
        <dbReference type="ARBA" id="ARBA00004477"/>
    </source>
</evidence>
<evidence type="ECO:0000256" key="18">
    <source>
        <dbReference type="ARBA" id="ARBA00022833"/>
    </source>
</evidence>
<feature type="transmembrane region" description="Helical" evidence="24">
    <location>
        <begin position="212"/>
        <end position="236"/>
    </location>
</feature>
<comment type="catalytic activity">
    <reaction evidence="1 23">
        <text>S-ubiquitinyl-[E2 ubiquitin-conjugating enzyme]-L-cysteine + [acceptor protein]-L-lysine = [E2 ubiquitin-conjugating enzyme]-L-cysteine + N(6)-ubiquitinyl-[acceptor protein]-L-lysine.</text>
        <dbReference type="EC" id="2.3.2.27"/>
    </reaction>
</comment>
<evidence type="ECO:0000256" key="14">
    <source>
        <dbReference type="ARBA" id="ARBA00022737"/>
    </source>
</evidence>
<comment type="caution">
    <text evidence="26">The sequence shown here is derived from an EMBL/GenBank/DDBJ whole genome shotgun (WGS) entry which is preliminary data.</text>
</comment>
<dbReference type="GO" id="GO:1990116">
    <property type="term" value="P:ribosome-associated ubiquitin-dependent protein catabolic process"/>
    <property type="evidence" value="ECO:0007669"/>
    <property type="project" value="UniProtKB-UniRule"/>
</dbReference>
<dbReference type="Pfam" id="PF22999">
    <property type="entry name" value="LTN1_E3_ligase_6th"/>
    <property type="match status" value="1"/>
</dbReference>
<keyword evidence="18 23" id="KW-0862">Zinc</keyword>
<evidence type="ECO:0000256" key="23">
    <source>
        <dbReference type="RuleBase" id="RU367090"/>
    </source>
</evidence>
<evidence type="ECO:0000256" key="21">
    <source>
        <dbReference type="ARBA" id="ARBA00032366"/>
    </source>
</evidence>
<dbReference type="InterPro" id="IPR054478">
    <property type="entry name" value="LTN1_UBC"/>
</dbReference>
<dbReference type="GO" id="GO:0043023">
    <property type="term" value="F:ribosomal large subunit binding"/>
    <property type="evidence" value="ECO:0007669"/>
    <property type="project" value="TreeGrafter"/>
</dbReference>
<dbReference type="PANTHER" id="PTHR12389">
    <property type="entry name" value="ZINC FINGER PROTEIN 294"/>
    <property type="match status" value="1"/>
</dbReference>
<evidence type="ECO:0000259" key="25">
    <source>
        <dbReference type="PROSITE" id="PS50089"/>
    </source>
</evidence>
<evidence type="ECO:0000256" key="15">
    <source>
        <dbReference type="ARBA" id="ARBA00022771"/>
    </source>
</evidence>
<evidence type="ECO:0000313" key="26">
    <source>
        <dbReference type="EMBL" id="KAF7406292.1"/>
    </source>
</evidence>
<keyword evidence="12 24" id="KW-0812">Transmembrane</keyword>
<evidence type="ECO:0000256" key="7">
    <source>
        <dbReference type="ARBA" id="ARBA00012483"/>
    </source>
</evidence>
<feature type="domain" description="RING-type" evidence="25">
    <location>
        <begin position="770"/>
        <end position="817"/>
    </location>
</feature>
<dbReference type="GO" id="GO:0005829">
    <property type="term" value="C:cytosol"/>
    <property type="evidence" value="ECO:0007669"/>
    <property type="project" value="UniProtKB-SubCell"/>
</dbReference>
<dbReference type="PROSITE" id="PS50089">
    <property type="entry name" value="ZF_RING_2"/>
    <property type="match status" value="1"/>
</dbReference>
<dbReference type="GO" id="GO:0016567">
    <property type="term" value="P:protein ubiquitination"/>
    <property type="evidence" value="ECO:0007669"/>
    <property type="project" value="UniProtKB-UniPathway"/>
</dbReference>
<dbReference type="SUPFAM" id="SSF57850">
    <property type="entry name" value="RING/U-box"/>
    <property type="match status" value="1"/>
</dbReference>
<keyword evidence="17" id="KW-0256">Endoplasmic reticulum</keyword>
<dbReference type="GO" id="GO:0005789">
    <property type="term" value="C:endoplasmic reticulum membrane"/>
    <property type="evidence" value="ECO:0007669"/>
    <property type="project" value="UniProtKB-SubCell"/>
</dbReference>
<dbReference type="InterPro" id="IPR039795">
    <property type="entry name" value="LTN1/Rkr1"/>
</dbReference>
<evidence type="ECO:0000256" key="3">
    <source>
        <dbReference type="ARBA" id="ARBA00004514"/>
    </source>
</evidence>
<dbReference type="GO" id="GO:0061630">
    <property type="term" value="F:ubiquitin protein ligase activity"/>
    <property type="evidence" value="ECO:0007669"/>
    <property type="project" value="UniProtKB-UniRule"/>
</dbReference>
<feature type="transmembrane region" description="Helical" evidence="24">
    <location>
        <begin position="143"/>
        <end position="164"/>
    </location>
</feature>
<dbReference type="EMBL" id="JACSDZ010000004">
    <property type="protein sequence ID" value="KAF7406292.1"/>
    <property type="molecule type" value="Genomic_DNA"/>
</dbReference>
<comment type="similarity">
    <text evidence="6 23">Belongs to the LTN1 family.</text>
</comment>
<keyword evidence="15 22" id="KW-0863">Zinc-finger</keyword>
<evidence type="ECO:0000256" key="1">
    <source>
        <dbReference type="ARBA" id="ARBA00000900"/>
    </source>
</evidence>
<name>A0A834NEH7_VESGE</name>
<evidence type="ECO:0000313" key="27">
    <source>
        <dbReference type="Proteomes" id="UP000617340"/>
    </source>
</evidence>
<evidence type="ECO:0000256" key="6">
    <source>
        <dbReference type="ARBA" id="ARBA00007997"/>
    </source>
</evidence>
<keyword evidence="16 23" id="KW-0833">Ubl conjugation pathway</keyword>
<comment type="pathway">
    <text evidence="4">Glycolipid biosynthesis; glycosylphosphatidylinositol-anchor biosynthesis.</text>
</comment>
<dbReference type="UniPathway" id="UPA00196"/>
<accession>A0A834NEH7</accession>
<dbReference type="GO" id="GO:0072344">
    <property type="term" value="P:rescue of stalled ribosome"/>
    <property type="evidence" value="ECO:0007669"/>
    <property type="project" value="UniProtKB-UniRule"/>
</dbReference>
<reference evidence="26" key="1">
    <citation type="journal article" date="2020" name="G3 (Bethesda)">
        <title>High-Quality Assemblies for Three Invasive Social Wasps from the &lt;i&gt;Vespula&lt;/i&gt; Genus.</title>
        <authorList>
            <person name="Harrop T.W.R."/>
            <person name="Guhlin J."/>
            <person name="McLaughlin G.M."/>
            <person name="Permina E."/>
            <person name="Stockwell P."/>
            <person name="Gilligan J."/>
            <person name="Le Lec M.F."/>
            <person name="Gruber M.A.M."/>
            <person name="Quinn O."/>
            <person name="Lovegrove M."/>
            <person name="Duncan E.J."/>
            <person name="Remnant E.J."/>
            <person name="Van Eeckhoven J."/>
            <person name="Graham B."/>
            <person name="Knapp R.A."/>
            <person name="Langford K.W."/>
            <person name="Kronenberg Z."/>
            <person name="Press M.O."/>
            <person name="Eacker S.M."/>
            <person name="Wilson-Rankin E.E."/>
            <person name="Purcell J."/>
            <person name="Lester P.J."/>
            <person name="Dearden P.K."/>
        </authorList>
    </citation>
    <scope>NUCLEOTIDE SEQUENCE</scope>
    <source>
        <strain evidence="26">Linc-1</strain>
    </source>
</reference>
<proteinExistence type="inferred from homology"/>
<keyword evidence="10" id="KW-0337">GPI-anchor biosynthesis</keyword>
<evidence type="ECO:0000256" key="16">
    <source>
        <dbReference type="ARBA" id="ARBA00022786"/>
    </source>
</evidence>
<evidence type="ECO:0000256" key="22">
    <source>
        <dbReference type="PROSITE-ProRule" id="PRU00175"/>
    </source>
</evidence>
<dbReference type="AlphaFoldDB" id="A0A834NEH7"/>
<dbReference type="Pfam" id="PF06699">
    <property type="entry name" value="PIG-F"/>
    <property type="match status" value="1"/>
</dbReference>
<dbReference type="InterPro" id="IPR009580">
    <property type="entry name" value="GPI_biosynthesis_protein_Pig-F"/>
</dbReference>
<comment type="subunit">
    <text evidence="23">Component of the ribosome quality control complex (RQC).</text>
</comment>
<evidence type="ECO:0000256" key="4">
    <source>
        <dbReference type="ARBA" id="ARBA00004687"/>
    </source>
</evidence>
<keyword evidence="13 23" id="KW-0479">Metal-binding</keyword>
<keyword evidence="9" id="KW-0963">Cytoplasm</keyword>
<evidence type="ECO:0000256" key="9">
    <source>
        <dbReference type="ARBA" id="ARBA00022490"/>
    </source>
</evidence>
<feature type="transmembrane region" description="Helical" evidence="24">
    <location>
        <begin position="30"/>
        <end position="51"/>
    </location>
</feature>
<keyword evidence="11 23" id="KW-0808">Transferase</keyword>
<evidence type="ECO:0000256" key="11">
    <source>
        <dbReference type="ARBA" id="ARBA00022679"/>
    </source>
</evidence>
<keyword evidence="14" id="KW-0677">Repeat</keyword>
<comment type="function">
    <text evidence="23">E3 ubiquitin-protein ligase. Component of the ribosome quality control complex (RQC), a ribosome-associated complex that mediates ubiquitination and extraction of incompletely synthesized nascent chains for proteasomal degradation.</text>
</comment>
<dbReference type="InterPro" id="IPR001841">
    <property type="entry name" value="Znf_RING"/>
</dbReference>
<evidence type="ECO:0000256" key="10">
    <source>
        <dbReference type="ARBA" id="ARBA00022502"/>
    </source>
</evidence>
<comment type="subcellular location">
    <subcellularLocation>
        <location evidence="3">Cytoplasm</location>
        <location evidence="3">Cytosol</location>
    </subcellularLocation>
    <subcellularLocation>
        <location evidence="2">Endoplasmic reticulum membrane</location>
        <topology evidence="2">Multi-pass membrane protein</topology>
    </subcellularLocation>
</comment>
<sequence>MLPISHYDAILHVLVNNRNMISGNKPAQKLLFICSSFTCIYFPGILILLKINGTLYNVGSYKFIPILLILMFAEVIKVIFSLLQREPVLITKIETKTSKSKRSRIKYIKEGFKFVITGIILSIIYYFLIIMFGAPIFNQQEETTMLTIILTCLTFVPASLHLGVNTTVNILIGAETQKENVLINAAKIVIKTTFLGTWLGAIVIPLDWDRPWQVWPIPCVIGALLGYTIAHFIIVFKTLPTLKQRRNILSTQANTSIHVNILERIVTNQQQNSNFLLLDCDISDEPWENIALTLEVIRFLTELIIRIPKDLSCENWDFILISLASWQVSVNKSRRTFNDLKVTALTVAVSQLFYEFQSLMHKHEIVPLNELPPAILDEWKAVFANDIHRSILQTWKLHAESCIEKMGILKPIIALDYLGRTINLLYAKELFKNENVSTDSNNLDETIKLCLKLLQSPAPSIQLAAYHCLKHVISELVEQDKTSMETECFHPLVLSIRNFEEALLNIQYIVNTMLIDFKLCDTISCTIQPYTDSYTYTLGYLLLWAIVLDMCANTHGDLRYQYAEILKKDLFPCLLNNIFRLMPVEVLQDNKNKAAKLVEMFSTIPSLNFAESWTEWRLDHIVCWLYTNTLRHLPVLVRQWWSTADSRVSAAVDRITMHYVSPMLCQEELLNNRLVNVENMQVKVHPTAREVVALYQMDDTELELSIVLPPNHPLGPVTVEPGQHAGGTANWRNCHMQLSIFLTHQNGSIWDGLISWKKNLDKKFAGVEECYICFSIFHISTYQIPKLSCHTCRKKFHTPCLYKWFSTSQKSTCPICRNVF</sequence>
<dbReference type="PANTHER" id="PTHR12389:SF0">
    <property type="entry name" value="E3 UBIQUITIN-PROTEIN LIGASE LISTERIN"/>
    <property type="match status" value="1"/>
</dbReference>
<feature type="transmembrane region" description="Helical" evidence="24">
    <location>
        <begin position="63"/>
        <end position="83"/>
    </location>
</feature>
<dbReference type="GO" id="GO:1990112">
    <property type="term" value="C:RQC complex"/>
    <property type="evidence" value="ECO:0007669"/>
    <property type="project" value="UniProtKB-UniRule"/>
</dbReference>
<gene>
    <name evidence="26" type="ORF">HZH68_005661</name>
</gene>
<keyword evidence="19 24" id="KW-1133">Transmembrane helix</keyword>
<dbReference type="GO" id="GO:0006506">
    <property type="term" value="P:GPI anchor biosynthetic process"/>
    <property type="evidence" value="ECO:0007669"/>
    <property type="project" value="UniProtKB-UniPathway"/>
</dbReference>
<keyword evidence="27" id="KW-1185">Reference proteome</keyword>
<evidence type="ECO:0000256" key="24">
    <source>
        <dbReference type="SAM" id="Phobius"/>
    </source>
</evidence>
<evidence type="ECO:0000256" key="8">
    <source>
        <dbReference type="ARBA" id="ARBA00017157"/>
    </source>
</evidence>
<dbReference type="EC" id="2.3.2.27" evidence="7 23"/>
<dbReference type="Gene3D" id="3.30.40.10">
    <property type="entry name" value="Zinc/RING finger domain, C3HC4 (zinc finger)"/>
    <property type="match status" value="1"/>
</dbReference>
<dbReference type="CDD" id="cd16491">
    <property type="entry name" value="RING-CH-C4HC3_LTN1"/>
    <property type="match status" value="1"/>
</dbReference>
<dbReference type="InterPro" id="IPR039804">
    <property type="entry name" value="RING-CH-C4HC3_LTN1"/>
</dbReference>
<dbReference type="UniPathway" id="UPA00143"/>
<organism evidence="26 27">
    <name type="scientific">Vespula germanica</name>
    <name type="common">German yellow jacket</name>
    <name type="synonym">Paravespula germanica</name>
    <dbReference type="NCBI Taxonomy" id="30212"/>
    <lineage>
        <taxon>Eukaryota</taxon>
        <taxon>Metazoa</taxon>
        <taxon>Ecdysozoa</taxon>
        <taxon>Arthropoda</taxon>
        <taxon>Hexapoda</taxon>
        <taxon>Insecta</taxon>
        <taxon>Pterygota</taxon>
        <taxon>Neoptera</taxon>
        <taxon>Endopterygota</taxon>
        <taxon>Hymenoptera</taxon>
        <taxon>Apocrita</taxon>
        <taxon>Aculeata</taxon>
        <taxon>Vespoidea</taxon>
        <taxon>Vespidae</taxon>
        <taxon>Vespinae</taxon>
        <taxon>Vespula</taxon>
    </lineage>
</organism>
<evidence type="ECO:0000256" key="20">
    <source>
        <dbReference type="ARBA" id="ARBA00023136"/>
    </source>
</evidence>
<feature type="transmembrane region" description="Helical" evidence="24">
    <location>
        <begin position="185"/>
        <end position="206"/>
    </location>
</feature>
<comment type="pathway">
    <text evidence="5 23">Protein modification; protein ubiquitination.</text>
</comment>
<dbReference type="InterPro" id="IPR013083">
    <property type="entry name" value="Znf_RING/FYVE/PHD"/>
</dbReference>
<evidence type="ECO:0000256" key="12">
    <source>
        <dbReference type="ARBA" id="ARBA00022692"/>
    </source>
</evidence>
<keyword evidence="20 24" id="KW-0472">Membrane</keyword>
<dbReference type="GO" id="GO:0008270">
    <property type="term" value="F:zinc ion binding"/>
    <property type="evidence" value="ECO:0007669"/>
    <property type="project" value="UniProtKB-KW"/>
</dbReference>
<dbReference type="FunFam" id="3.30.40.10:FF:000038">
    <property type="entry name" value="E3 ubiquitin-protein ligase listerin"/>
    <property type="match status" value="1"/>
</dbReference>
<protein>
    <recommendedName>
        <fullName evidence="8 23">E3 ubiquitin-protein ligase listerin</fullName>
        <ecNumber evidence="7 23">2.3.2.27</ecNumber>
    </recommendedName>
    <alternativeName>
        <fullName evidence="21 23">RING-type E3 ubiquitin transferase listerin</fullName>
    </alternativeName>
</protein>
<dbReference type="Proteomes" id="UP000617340">
    <property type="component" value="Unassembled WGS sequence"/>
</dbReference>
<evidence type="ECO:0000256" key="17">
    <source>
        <dbReference type="ARBA" id="ARBA00022824"/>
    </source>
</evidence>
<dbReference type="InterPro" id="IPR054477">
    <property type="entry name" value="LTN1_E3_ligase_6th"/>
</dbReference>
<evidence type="ECO:0000256" key="13">
    <source>
        <dbReference type="ARBA" id="ARBA00022723"/>
    </source>
</evidence>
<evidence type="ECO:0000256" key="5">
    <source>
        <dbReference type="ARBA" id="ARBA00004906"/>
    </source>
</evidence>
<dbReference type="Pfam" id="PF23009">
    <property type="entry name" value="UBC_like"/>
    <property type="match status" value="1"/>
</dbReference>
<evidence type="ECO:0000256" key="19">
    <source>
        <dbReference type="ARBA" id="ARBA00022989"/>
    </source>
</evidence>